<dbReference type="STRING" id="452662.SJA_C1-01720"/>
<name>D4YXC4_SPHIU</name>
<evidence type="ECO:0000313" key="1">
    <source>
        <dbReference type="EMBL" id="BAI95006.1"/>
    </source>
</evidence>
<sequence length="44" mass="4806">MHASCAPDRVFASCFNEMGQPWLHGWPVFAAEGDVLTVNPCGAW</sequence>
<dbReference type="EMBL" id="AP010803">
    <property type="protein sequence ID" value="BAI95006.1"/>
    <property type="molecule type" value="Genomic_DNA"/>
</dbReference>
<gene>
    <name evidence="1" type="ordered locus">SJA_C1-01720</name>
</gene>
<accession>D4YXC4</accession>
<dbReference type="AlphaFoldDB" id="D4YXC4"/>
<dbReference type="Proteomes" id="UP000007753">
    <property type="component" value="Chromosome 1"/>
</dbReference>
<reference evidence="1 2" key="1">
    <citation type="journal article" date="2010" name="J. Bacteriol.">
        <title>Complete genome sequence of the representative gamma-hexachlorocyclohexane-degrading bacterium Sphingobium japonicum UT26.</title>
        <authorList>
            <person name="Nagata Y."/>
            <person name="Ohtsubo Y."/>
            <person name="Endo R."/>
            <person name="Ichikawa N."/>
            <person name="Ankai A."/>
            <person name="Oguchi A."/>
            <person name="Fukui S."/>
            <person name="Fujita N."/>
            <person name="Tsuda M."/>
        </authorList>
    </citation>
    <scope>NUCLEOTIDE SEQUENCE [LARGE SCALE GENOMIC DNA]</scope>
    <source>
        <strain evidence="2">DSM 16413 / CCM 7287 / MTCC 6362 / UT26 / NBRC 101211 / UT26S</strain>
    </source>
</reference>
<protein>
    <submittedName>
        <fullName evidence="1">Uncharacterized protein</fullName>
    </submittedName>
</protein>
<keyword evidence="2" id="KW-1185">Reference proteome</keyword>
<proteinExistence type="predicted"/>
<organism evidence="1 2">
    <name type="scientific">Sphingobium indicum (strain DSM 16413 / CCM 7287 / MTCC 6362 / UT26 / NBRC 101211 / UT26S)</name>
    <name type="common">Sphingobium japonicum</name>
    <dbReference type="NCBI Taxonomy" id="452662"/>
    <lineage>
        <taxon>Bacteria</taxon>
        <taxon>Pseudomonadati</taxon>
        <taxon>Pseudomonadota</taxon>
        <taxon>Alphaproteobacteria</taxon>
        <taxon>Sphingomonadales</taxon>
        <taxon>Sphingomonadaceae</taxon>
        <taxon>Sphingobium</taxon>
    </lineage>
</organism>
<dbReference type="HOGENOM" id="CLU_3222201_0_0_5"/>
<dbReference type="KEGG" id="sjp:SJA_C1-01720"/>
<evidence type="ECO:0000313" key="2">
    <source>
        <dbReference type="Proteomes" id="UP000007753"/>
    </source>
</evidence>